<protein>
    <submittedName>
        <fullName evidence="11">Integral membrane protein S linking to the trans Golgi network-domain-containing protein</fullName>
    </submittedName>
</protein>
<keyword evidence="4 10" id="KW-0812">Transmembrane</keyword>
<evidence type="ECO:0000256" key="10">
    <source>
        <dbReference type="SAM" id="Phobius"/>
    </source>
</evidence>
<dbReference type="STRING" id="264951.A0A443I077"/>
<dbReference type="Pfam" id="PF09801">
    <property type="entry name" value="SYS1"/>
    <property type="match status" value="1"/>
</dbReference>
<feature type="transmembrane region" description="Helical" evidence="10">
    <location>
        <begin position="96"/>
        <end position="117"/>
    </location>
</feature>
<feature type="transmembrane region" description="Helical" evidence="10">
    <location>
        <begin position="123"/>
        <end position="144"/>
    </location>
</feature>
<evidence type="ECO:0000256" key="1">
    <source>
        <dbReference type="ARBA" id="ARBA00004653"/>
    </source>
</evidence>
<feature type="transmembrane region" description="Helical" evidence="10">
    <location>
        <begin position="68"/>
        <end position="89"/>
    </location>
</feature>
<gene>
    <name evidence="11" type="ORF">C8Q69DRAFT_525152</name>
</gene>
<dbReference type="EMBL" id="RCNU01000002">
    <property type="protein sequence ID" value="RWQ97457.1"/>
    <property type="molecule type" value="Genomic_DNA"/>
</dbReference>
<comment type="caution">
    <text evidence="11">The sequence shown here is derived from an EMBL/GenBank/DDBJ whole genome shotgun (WGS) entry which is preliminary data.</text>
</comment>
<feature type="region of interest" description="Disordered" evidence="9">
    <location>
        <begin position="162"/>
        <end position="222"/>
    </location>
</feature>
<feature type="compositionally biased region" description="Basic and acidic residues" evidence="9">
    <location>
        <begin position="203"/>
        <end position="222"/>
    </location>
</feature>
<organism evidence="11 12">
    <name type="scientific">Byssochlamys spectabilis</name>
    <name type="common">Paecilomyces variotii</name>
    <dbReference type="NCBI Taxonomy" id="264951"/>
    <lineage>
        <taxon>Eukaryota</taxon>
        <taxon>Fungi</taxon>
        <taxon>Dikarya</taxon>
        <taxon>Ascomycota</taxon>
        <taxon>Pezizomycotina</taxon>
        <taxon>Eurotiomycetes</taxon>
        <taxon>Eurotiomycetidae</taxon>
        <taxon>Eurotiales</taxon>
        <taxon>Thermoascaceae</taxon>
        <taxon>Paecilomyces</taxon>
    </lineage>
</organism>
<comment type="subcellular location">
    <subcellularLocation>
        <location evidence="1">Golgi apparatus membrane</location>
        <topology evidence="1">Multi-pass membrane protein</topology>
    </subcellularLocation>
</comment>
<dbReference type="RefSeq" id="XP_028487102.1">
    <property type="nucleotide sequence ID" value="XM_028633599.1"/>
</dbReference>
<keyword evidence="5" id="KW-0653">Protein transport</keyword>
<evidence type="ECO:0000256" key="2">
    <source>
        <dbReference type="ARBA" id="ARBA00008160"/>
    </source>
</evidence>
<evidence type="ECO:0000256" key="4">
    <source>
        <dbReference type="ARBA" id="ARBA00022692"/>
    </source>
</evidence>
<evidence type="ECO:0000256" key="9">
    <source>
        <dbReference type="SAM" id="MobiDB-lite"/>
    </source>
</evidence>
<evidence type="ECO:0000256" key="6">
    <source>
        <dbReference type="ARBA" id="ARBA00022989"/>
    </source>
</evidence>
<keyword evidence="12" id="KW-1185">Reference proteome</keyword>
<evidence type="ECO:0000256" key="8">
    <source>
        <dbReference type="ARBA" id="ARBA00023136"/>
    </source>
</evidence>
<evidence type="ECO:0000256" key="7">
    <source>
        <dbReference type="ARBA" id="ARBA00023034"/>
    </source>
</evidence>
<sequence>MPPRRRPPRAGALTDLPPLKIIKKIAVLQLAYYACATILILFTTLVAGQPFSPALILSWDSLRGDTTIGWMLGLVWMLNSFLCVIFLLLLVSRSKLIPDFALTIHFIHLVVVSLYTHSLPSNWLWWGLQFGSAALMIFLGIWACQWRELKPISFGGLGGSSSNTGSNANQQSSSQHGQQNGSAESGDDSQLAGFSRGRGRGRNLRDGAGEYEMVDMKETEDV</sequence>
<dbReference type="GO" id="GO:0005802">
    <property type="term" value="C:trans-Golgi network"/>
    <property type="evidence" value="ECO:0007669"/>
    <property type="project" value="TreeGrafter"/>
</dbReference>
<dbReference type="GO" id="GO:0034067">
    <property type="term" value="P:protein localization to Golgi apparatus"/>
    <property type="evidence" value="ECO:0007669"/>
    <property type="project" value="TreeGrafter"/>
</dbReference>
<keyword evidence="7" id="KW-0333">Golgi apparatus</keyword>
<comment type="similarity">
    <text evidence="2">Belongs to the SYS1 family.</text>
</comment>
<feature type="transmembrane region" description="Helical" evidence="10">
    <location>
        <begin position="30"/>
        <end position="48"/>
    </location>
</feature>
<dbReference type="PANTHER" id="PTHR12952">
    <property type="entry name" value="SYS1"/>
    <property type="match status" value="1"/>
</dbReference>
<evidence type="ECO:0000256" key="5">
    <source>
        <dbReference type="ARBA" id="ARBA00022927"/>
    </source>
</evidence>
<dbReference type="PANTHER" id="PTHR12952:SF0">
    <property type="entry name" value="PROTEIN SYS1 HOMOLOG"/>
    <property type="match status" value="1"/>
</dbReference>
<proteinExistence type="inferred from homology"/>
<evidence type="ECO:0000313" key="12">
    <source>
        <dbReference type="Proteomes" id="UP000283841"/>
    </source>
</evidence>
<dbReference type="GO" id="GO:0043001">
    <property type="term" value="P:Golgi to plasma membrane protein transport"/>
    <property type="evidence" value="ECO:0007669"/>
    <property type="project" value="TreeGrafter"/>
</dbReference>
<dbReference type="AlphaFoldDB" id="A0A443I077"/>
<dbReference type="GO" id="GO:0006895">
    <property type="term" value="P:Golgi to endosome transport"/>
    <property type="evidence" value="ECO:0007669"/>
    <property type="project" value="TreeGrafter"/>
</dbReference>
<keyword evidence="6 10" id="KW-1133">Transmembrane helix</keyword>
<reference evidence="11 12" key="1">
    <citation type="journal article" date="2018" name="Front. Microbiol.">
        <title>Genomic and genetic insights into a cosmopolitan fungus, Paecilomyces variotii (Eurotiales).</title>
        <authorList>
            <person name="Urquhart A.S."/>
            <person name="Mondo S.J."/>
            <person name="Makela M.R."/>
            <person name="Hane J.K."/>
            <person name="Wiebenga A."/>
            <person name="He G."/>
            <person name="Mihaltcheva S."/>
            <person name="Pangilinan J."/>
            <person name="Lipzen A."/>
            <person name="Barry K."/>
            <person name="de Vries R.P."/>
            <person name="Grigoriev I.V."/>
            <person name="Idnurm A."/>
        </authorList>
    </citation>
    <scope>NUCLEOTIDE SEQUENCE [LARGE SCALE GENOMIC DNA]</scope>
    <source>
        <strain evidence="11 12">CBS 101075</strain>
    </source>
</reference>
<evidence type="ECO:0000256" key="3">
    <source>
        <dbReference type="ARBA" id="ARBA00022448"/>
    </source>
</evidence>
<accession>A0A443I077</accession>
<dbReference type="Proteomes" id="UP000283841">
    <property type="component" value="Unassembled WGS sequence"/>
</dbReference>
<dbReference type="InterPro" id="IPR019185">
    <property type="entry name" value="Integral_membrane_SYS1-rel"/>
</dbReference>
<dbReference type="GO" id="GO:0000139">
    <property type="term" value="C:Golgi membrane"/>
    <property type="evidence" value="ECO:0007669"/>
    <property type="project" value="UniProtKB-SubCell"/>
</dbReference>
<evidence type="ECO:0000313" key="11">
    <source>
        <dbReference type="EMBL" id="RWQ97457.1"/>
    </source>
</evidence>
<keyword evidence="3" id="KW-0813">Transport</keyword>
<name>A0A443I077_BYSSP</name>
<feature type="compositionally biased region" description="Low complexity" evidence="9">
    <location>
        <begin position="162"/>
        <end position="182"/>
    </location>
</feature>
<dbReference type="VEuPathDB" id="FungiDB:C8Q69DRAFT_525152"/>
<dbReference type="GeneID" id="39602876"/>
<dbReference type="GO" id="GO:0005829">
    <property type="term" value="C:cytosol"/>
    <property type="evidence" value="ECO:0007669"/>
    <property type="project" value="GOC"/>
</dbReference>
<keyword evidence="8 10" id="KW-0472">Membrane</keyword>